<keyword evidence="3 4" id="KW-0949">S-adenosyl-L-methionine</keyword>
<dbReference type="RefSeq" id="XP_055882758.1">
    <property type="nucleotide sequence ID" value="XM_056026783.1"/>
</dbReference>
<sequence length="375" mass="43293">MEAECELGSEQAKKEHEKLASVIKGVHKHLRRNFRSKNAEIETLWQQHTQDEAKLQMYANAMYQLATQHWSKHAETRIDWCHRIAVDYFLYDGLKAALEKDKKRKYYMDLRAQAKDDDLKLCDTLNVDKSSDRVQSVDQQVTNCKEACCNVQVVLPVVKKIRLLDVGSCYNPFLGLEHFETVGVDLVPAQQTVLKCDFLQLTIHSLPPAIDALTYDLKNLASPVNQLPKASFHVVVFSLLLEYFPSPVQRWTCCVKAAELLCRNGLLLIITPDSNSQHRNAPMMKSWRLALEKLGFQRWKYEKMEHIHCIAFRKVYEDPSWEPLSDSAVNQFAQMLYIPQDLTDACYDDLPQENNIADHDPHEFLLSACELPFHD</sequence>
<keyword evidence="2 4" id="KW-0808">Transferase</keyword>
<dbReference type="AlphaFoldDB" id="A0A9W3A6B0"/>
<dbReference type="InterPro" id="IPR029063">
    <property type="entry name" value="SAM-dependent_MTases_sf"/>
</dbReference>
<evidence type="ECO:0000313" key="9">
    <source>
        <dbReference type="RefSeq" id="XP_055882756.1"/>
    </source>
</evidence>
<evidence type="ECO:0000313" key="7">
    <source>
        <dbReference type="RefSeq" id="XP_055882754.1"/>
    </source>
</evidence>
<evidence type="ECO:0000313" key="5">
    <source>
        <dbReference type="Proteomes" id="UP001165740"/>
    </source>
</evidence>
<dbReference type="RefSeq" id="XP_055882756.1">
    <property type="nucleotide sequence ID" value="XM_056026781.1"/>
</dbReference>
<protein>
    <recommendedName>
        <fullName evidence="4">S-adenosylmethionine sensor upstream of mTORC1</fullName>
    </recommendedName>
    <alternativeName>
        <fullName evidence="4">Probable methyltransferase BMT2 homolog</fullName>
        <ecNumber evidence="4">2.1.1.-</ecNumber>
    </alternativeName>
</protein>
<dbReference type="EC" id="2.1.1.-" evidence="4"/>
<dbReference type="RefSeq" id="XP_055882755.1">
    <property type="nucleotide sequence ID" value="XM_056026780.1"/>
</dbReference>
<evidence type="ECO:0000313" key="8">
    <source>
        <dbReference type="RefSeq" id="XP_055882755.1"/>
    </source>
</evidence>
<evidence type="ECO:0000256" key="2">
    <source>
        <dbReference type="ARBA" id="ARBA00022679"/>
    </source>
</evidence>
<dbReference type="Gene3D" id="3.40.50.150">
    <property type="entry name" value="Vaccinia Virus protein VP39"/>
    <property type="match status" value="1"/>
</dbReference>
<comment type="function">
    <text evidence="4">S-adenosyl-L-methionine-binding protein that acts as an inhibitor of mTORC1 signaling. Acts as a sensor of S-adenosyl-L-methionine to signal methionine sufficiency to mTORC1. Probably also acts as a S-adenosyl-L-methionine-dependent methyltransferase.</text>
</comment>
<name>A0A9W3A6B0_BIOGL</name>
<accession>A0A9W3A6B0</accession>
<dbReference type="PANTHER" id="PTHR21008:SF0">
    <property type="entry name" value="S-ADENOSYLMETHIONINE SENSOR UPSTREAM OF MTORC1"/>
    <property type="match status" value="1"/>
</dbReference>
<dbReference type="GO" id="GO:1904262">
    <property type="term" value="P:negative regulation of TORC1 signaling"/>
    <property type="evidence" value="ECO:0007669"/>
    <property type="project" value="TreeGrafter"/>
</dbReference>
<evidence type="ECO:0000256" key="1">
    <source>
        <dbReference type="ARBA" id="ARBA00022603"/>
    </source>
</evidence>
<evidence type="ECO:0000313" key="6">
    <source>
        <dbReference type="RefSeq" id="XP_055882753.1"/>
    </source>
</evidence>
<keyword evidence="5" id="KW-1185">Reference proteome</keyword>
<dbReference type="OMA" id="CCQKAYE"/>
<evidence type="ECO:0000313" key="11">
    <source>
        <dbReference type="RefSeq" id="XP_055882758.1"/>
    </source>
</evidence>
<feature type="binding site" evidence="4">
    <location>
        <position position="185"/>
    </location>
    <ligand>
        <name>S-adenosyl-L-methionine</name>
        <dbReference type="ChEBI" id="CHEBI:59789"/>
    </ligand>
</feature>
<evidence type="ECO:0000313" key="10">
    <source>
        <dbReference type="RefSeq" id="XP_055882757.1"/>
    </source>
</evidence>
<dbReference type="Proteomes" id="UP001165740">
    <property type="component" value="Chromosome 4"/>
</dbReference>
<proteinExistence type="inferred from homology"/>
<dbReference type="RefSeq" id="XP_055882754.1">
    <property type="nucleotide sequence ID" value="XM_056026779.1"/>
</dbReference>
<dbReference type="SUPFAM" id="SSF53335">
    <property type="entry name" value="S-adenosyl-L-methionine-dependent methyltransferases"/>
    <property type="match status" value="1"/>
</dbReference>
<keyword evidence="1 4" id="KW-0489">Methyltransferase</keyword>
<reference evidence="6 7" key="1">
    <citation type="submission" date="2025-04" db="UniProtKB">
        <authorList>
            <consortium name="RefSeq"/>
        </authorList>
    </citation>
    <scope>IDENTIFICATION</scope>
</reference>
<dbReference type="PANTHER" id="PTHR21008">
    <property type="entry name" value="S-ADENOSYLMETHIONINE SENSOR UPSTREAM OF MTORC1-RELATED"/>
    <property type="match status" value="1"/>
</dbReference>
<dbReference type="RefSeq" id="XP_055882753.1">
    <property type="nucleotide sequence ID" value="XM_056026778.1"/>
</dbReference>
<dbReference type="GeneID" id="106054094"/>
<dbReference type="RefSeq" id="XP_055882757.1">
    <property type="nucleotide sequence ID" value="XM_056026782.1"/>
</dbReference>
<dbReference type="HAMAP" id="MF_03044">
    <property type="entry name" value="BMT2"/>
    <property type="match status" value="1"/>
</dbReference>
<dbReference type="InterPro" id="IPR021867">
    <property type="entry name" value="Bmt2/SAMTOR"/>
</dbReference>
<evidence type="ECO:0000256" key="4">
    <source>
        <dbReference type="HAMAP-Rule" id="MF_03044"/>
    </source>
</evidence>
<comment type="similarity">
    <text evidence="4">Belongs to the BMT2 family.</text>
</comment>
<feature type="binding site" evidence="4">
    <location>
        <position position="167"/>
    </location>
    <ligand>
        <name>S-adenosyl-L-methionine</name>
        <dbReference type="ChEBI" id="CHEBI:59789"/>
    </ligand>
</feature>
<evidence type="ECO:0000256" key="3">
    <source>
        <dbReference type="ARBA" id="ARBA00022691"/>
    </source>
</evidence>
<organism evidence="5 8">
    <name type="scientific">Biomphalaria glabrata</name>
    <name type="common">Bloodfluke planorb</name>
    <name type="synonym">Freshwater snail</name>
    <dbReference type="NCBI Taxonomy" id="6526"/>
    <lineage>
        <taxon>Eukaryota</taxon>
        <taxon>Metazoa</taxon>
        <taxon>Spiralia</taxon>
        <taxon>Lophotrochozoa</taxon>
        <taxon>Mollusca</taxon>
        <taxon>Gastropoda</taxon>
        <taxon>Heterobranchia</taxon>
        <taxon>Euthyneura</taxon>
        <taxon>Panpulmonata</taxon>
        <taxon>Hygrophila</taxon>
        <taxon>Lymnaeoidea</taxon>
        <taxon>Planorbidae</taxon>
        <taxon>Biomphalaria</taxon>
    </lineage>
</organism>
<dbReference type="GO" id="GO:0032259">
    <property type="term" value="P:methylation"/>
    <property type="evidence" value="ECO:0007669"/>
    <property type="project" value="UniProtKB-KW"/>
</dbReference>
<dbReference type="GO" id="GO:0008168">
    <property type="term" value="F:methyltransferase activity"/>
    <property type="evidence" value="ECO:0007669"/>
    <property type="project" value="UniProtKB-UniRule"/>
</dbReference>
<gene>
    <name evidence="6 7 8 9 10 11" type="primary">LOC106054094</name>
</gene>
<dbReference type="OrthoDB" id="5954793at2759"/>